<sequence>MRNSIWKKRLASAAMAACMLIAMPGGAIAKTVDELKAEQQQLEQENQELQSKLEDLKEDEAQKEAYQETLSEKIDVVKTQIDTTRKNIEELDASITELTQQIQDSQKEIENTLELFKQRLKALYTAGNVGTLEILLDSTSFTDFNMRSQAIQSMSEKDQKLMDELTDFMEKTQDKREECEAKKKEVAEEKKTLESKQEELAGLYDENAAALAENQNTQSEMEATIAQNEEQGAAKIAEIEQLIAAQKAAEEEALRQQQAAQQNGSSGDGGSSGTIGDGEFDYPTGGGGVDGFNPIWPLPGVSYVSCYYGGYAGHRGMDIAGPYGTPIVAAESGTVIEANNYDSWGDSWGYYVLIYHNGTYTTRYAHMSSMVVSTGQAVQQGQLIGYEGDTGNVTGPHLHFEVYENGSRVDPMNFL</sequence>
<dbReference type="Pfam" id="PF01551">
    <property type="entry name" value="Peptidase_M23"/>
    <property type="match status" value="1"/>
</dbReference>
<dbReference type="EMBL" id="JANFZH010000008">
    <property type="protein sequence ID" value="MCQ4839288.1"/>
    <property type="molecule type" value="Genomic_DNA"/>
</dbReference>
<evidence type="ECO:0000313" key="7">
    <source>
        <dbReference type="EMBL" id="MCQ4839288.1"/>
    </source>
</evidence>
<evidence type="ECO:0000256" key="3">
    <source>
        <dbReference type="SAM" id="MobiDB-lite"/>
    </source>
</evidence>
<dbReference type="GeneID" id="90531043"/>
<organism evidence="7 8">
    <name type="scientific">Neglectibacter timonensis</name>
    <dbReference type="NCBI Taxonomy" id="1776382"/>
    <lineage>
        <taxon>Bacteria</taxon>
        <taxon>Bacillati</taxon>
        <taxon>Bacillota</taxon>
        <taxon>Clostridia</taxon>
        <taxon>Eubacteriales</taxon>
        <taxon>Oscillospiraceae</taxon>
        <taxon>Neglectibacter</taxon>
    </lineage>
</organism>
<dbReference type="SUPFAM" id="SSF51261">
    <property type="entry name" value="Duplicated hybrid motif"/>
    <property type="match status" value="1"/>
</dbReference>
<accession>A0ABT1RX80</accession>
<dbReference type="Pfam" id="PF24568">
    <property type="entry name" value="CC_PcsB"/>
    <property type="match status" value="1"/>
</dbReference>
<feature type="chain" id="PRO_5045405890" evidence="4">
    <location>
        <begin position="30"/>
        <end position="415"/>
    </location>
</feature>
<dbReference type="Gene3D" id="6.10.250.3150">
    <property type="match status" value="1"/>
</dbReference>
<protein>
    <submittedName>
        <fullName evidence="7">Peptidoglycan DD-metalloendopeptidase family protein</fullName>
    </submittedName>
</protein>
<feature type="coiled-coil region" evidence="2">
    <location>
        <begin position="28"/>
        <end position="115"/>
    </location>
</feature>
<dbReference type="Proteomes" id="UP001524473">
    <property type="component" value="Unassembled WGS sequence"/>
</dbReference>
<gene>
    <name evidence="7" type="ORF">NE695_05085</name>
</gene>
<proteinExistence type="predicted"/>
<comment type="caution">
    <text evidence="7">The sequence shown here is derived from an EMBL/GenBank/DDBJ whole genome shotgun (WGS) entry which is preliminary data.</text>
</comment>
<evidence type="ECO:0000259" key="6">
    <source>
        <dbReference type="Pfam" id="PF24568"/>
    </source>
</evidence>
<evidence type="ECO:0000259" key="5">
    <source>
        <dbReference type="Pfam" id="PF01551"/>
    </source>
</evidence>
<evidence type="ECO:0000256" key="1">
    <source>
        <dbReference type="ARBA" id="ARBA00022729"/>
    </source>
</evidence>
<dbReference type="PANTHER" id="PTHR21666">
    <property type="entry name" value="PEPTIDASE-RELATED"/>
    <property type="match status" value="1"/>
</dbReference>
<feature type="domain" description="M23ase beta-sheet core" evidence="5">
    <location>
        <begin position="313"/>
        <end position="411"/>
    </location>
</feature>
<feature type="compositionally biased region" description="Low complexity" evidence="3">
    <location>
        <begin position="255"/>
        <end position="265"/>
    </location>
</feature>
<keyword evidence="8" id="KW-1185">Reference proteome</keyword>
<dbReference type="InterPro" id="IPR057309">
    <property type="entry name" value="PcsB_CC"/>
</dbReference>
<dbReference type="PANTHER" id="PTHR21666:SF270">
    <property type="entry name" value="MUREIN HYDROLASE ACTIVATOR ENVC"/>
    <property type="match status" value="1"/>
</dbReference>
<dbReference type="InterPro" id="IPR016047">
    <property type="entry name" value="M23ase_b-sheet_dom"/>
</dbReference>
<evidence type="ECO:0000313" key="8">
    <source>
        <dbReference type="Proteomes" id="UP001524473"/>
    </source>
</evidence>
<keyword evidence="1 4" id="KW-0732">Signal</keyword>
<feature type="compositionally biased region" description="Gly residues" evidence="3">
    <location>
        <begin position="266"/>
        <end position="276"/>
    </location>
</feature>
<feature type="region of interest" description="Disordered" evidence="3">
    <location>
        <begin position="253"/>
        <end position="282"/>
    </location>
</feature>
<dbReference type="Gene3D" id="2.70.70.10">
    <property type="entry name" value="Glucose Permease (Domain IIA)"/>
    <property type="match status" value="1"/>
</dbReference>
<name>A0ABT1RX80_9FIRM</name>
<dbReference type="CDD" id="cd12797">
    <property type="entry name" value="M23_peptidase"/>
    <property type="match status" value="1"/>
</dbReference>
<dbReference type="RefSeq" id="WP_066860072.1">
    <property type="nucleotide sequence ID" value="NZ_CABKVV010000009.1"/>
</dbReference>
<feature type="domain" description="Peptidoglycan hydrolase PcsB coiled-coil" evidence="6">
    <location>
        <begin position="102"/>
        <end position="171"/>
    </location>
</feature>
<reference evidence="7 8" key="1">
    <citation type="submission" date="2022-06" db="EMBL/GenBank/DDBJ databases">
        <title>Isolation of gut microbiota from human fecal samples.</title>
        <authorList>
            <person name="Pamer E.G."/>
            <person name="Barat B."/>
            <person name="Waligurski E."/>
            <person name="Medina S."/>
            <person name="Paddock L."/>
            <person name="Mostad J."/>
        </authorList>
    </citation>
    <scope>NUCLEOTIDE SEQUENCE [LARGE SCALE GENOMIC DNA]</scope>
    <source>
        <strain evidence="7 8">DFI.9.73</strain>
    </source>
</reference>
<dbReference type="InterPro" id="IPR050570">
    <property type="entry name" value="Cell_wall_metabolism_enzyme"/>
</dbReference>
<evidence type="ECO:0000256" key="2">
    <source>
        <dbReference type="SAM" id="Coils"/>
    </source>
</evidence>
<keyword evidence="2" id="KW-0175">Coiled coil</keyword>
<evidence type="ECO:0000256" key="4">
    <source>
        <dbReference type="SAM" id="SignalP"/>
    </source>
</evidence>
<dbReference type="InterPro" id="IPR011055">
    <property type="entry name" value="Dup_hybrid_motif"/>
</dbReference>
<feature type="signal peptide" evidence="4">
    <location>
        <begin position="1"/>
        <end position="29"/>
    </location>
</feature>